<dbReference type="PRINTS" id="PR00926">
    <property type="entry name" value="MITOCARRIER"/>
</dbReference>
<dbReference type="OrthoDB" id="270584at2759"/>
<reference evidence="9 10" key="1">
    <citation type="submission" date="2016-11" db="EMBL/GenBank/DDBJ databases">
        <title>The macronuclear genome of Stentor coeruleus: a giant cell with tiny introns.</title>
        <authorList>
            <person name="Slabodnick M."/>
            <person name="Ruby J.G."/>
            <person name="Reiff S.B."/>
            <person name="Swart E.C."/>
            <person name="Gosai S."/>
            <person name="Prabakaran S."/>
            <person name="Witkowska E."/>
            <person name="Larue G.E."/>
            <person name="Fisher S."/>
            <person name="Freeman R.M."/>
            <person name="Gunawardena J."/>
            <person name="Chu W."/>
            <person name="Stover N.A."/>
            <person name="Gregory B.D."/>
            <person name="Nowacki M."/>
            <person name="Derisi J."/>
            <person name="Roy S.W."/>
            <person name="Marshall W.F."/>
            <person name="Sood P."/>
        </authorList>
    </citation>
    <scope>NUCLEOTIDE SEQUENCE [LARGE SCALE GENOMIC DNA]</scope>
    <source>
        <strain evidence="9">WM001</strain>
    </source>
</reference>
<evidence type="ECO:0000256" key="6">
    <source>
        <dbReference type="PROSITE-ProRule" id="PRU00282"/>
    </source>
</evidence>
<dbReference type="InterPro" id="IPR023395">
    <property type="entry name" value="MCP_dom_sf"/>
</dbReference>
<feature type="transmembrane region" description="Helical" evidence="8">
    <location>
        <begin position="198"/>
        <end position="216"/>
    </location>
</feature>
<protein>
    <recommendedName>
        <fullName evidence="11">ADP,ATP carrier protein</fullName>
    </recommendedName>
</protein>
<feature type="repeat" description="Solcar" evidence="6">
    <location>
        <begin position="6"/>
        <end position="92"/>
    </location>
</feature>
<dbReference type="Pfam" id="PF00153">
    <property type="entry name" value="Mito_carr"/>
    <property type="match status" value="3"/>
</dbReference>
<keyword evidence="8" id="KW-1133">Transmembrane helix</keyword>
<dbReference type="Proteomes" id="UP000187209">
    <property type="component" value="Unassembled WGS sequence"/>
</dbReference>
<accession>A0A1R2BRG8</accession>
<dbReference type="SUPFAM" id="SSF103506">
    <property type="entry name" value="Mitochondrial carrier"/>
    <property type="match status" value="1"/>
</dbReference>
<proteinExistence type="inferred from homology"/>
<dbReference type="AlphaFoldDB" id="A0A1R2BRG8"/>
<evidence type="ECO:0000256" key="3">
    <source>
        <dbReference type="ARBA" id="ARBA00022692"/>
    </source>
</evidence>
<dbReference type="EMBL" id="MPUH01000473">
    <property type="protein sequence ID" value="OMJ79388.1"/>
    <property type="molecule type" value="Genomic_DNA"/>
</dbReference>
<feature type="transmembrane region" description="Helical" evidence="8">
    <location>
        <begin position="161"/>
        <end position="186"/>
    </location>
</feature>
<keyword evidence="2 7" id="KW-0813">Transport</keyword>
<dbReference type="GO" id="GO:0016020">
    <property type="term" value="C:membrane"/>
    <property type="evidence" value="ECO:0007669"/>
    <property type="project" value="UniProtKB-SubCell"/>
</dbReference>
<sequence length="296" mass="33653">MSRSDYDSVLKFISGGCAGMIAKTAVAPIDRVKFLFMGTIRKFNIRSMKLELNRILLEEGFRSFWKGNLAQIIRVFPYSGLQFTVYARAEALLRPYFPSDYYWNGIIKFMSGSLAGTTAVMLTYPFDVIRTRLAYQTTSRLYNGITHGFYTMLRDEGINSLFKGITPTILGVGIYGGITFSIFFTLKNTFVDASKTEIFLFGSFAGLAGQIISYPFDVVRKRMLAKGFIEQVSLFQSSFKDEHPNSVWSYLKMIYRYEGVKGLMKGVTLNFIKAPIMLGTVHLVNDIIHKHLNEEY</sequence>
<keyword evidence="5 6" id="KW-0472">Membrane</keyword>
<evidence type="ECO:0000313" key="9">
    <source>
        <dbReference type="EMBL" id="OMJ79388.1"/>
    </source>
</evidence>
<evidence type="ECO:0000256" key="7">
    <source>
        <dbReference type="RuleBase" id="RU000488"/>
    </source>
</evidence>
<evidence type="ECO:0000256" key="1">
    <source>
        <dbReference type="ARBA" id="ARBA00004141"/>
    </source>
</evidence>
<comment type="similarity">
    <text evidence="7">Belongs to the mitochondrial carrier (TC 2.A.29) family.</text>
</comment>
<dbReference type="PANTHER" id="PTHR24089">
    <property type="entry name" value="SOLUTE CARRIER FAMILY 25"/>
    <property type="match status" value="1"/>
</dbReference>
<organism evidence="9 10">
    <name type="scientific">Stentor coeruleus</name>
    <dbReference type="NCBI Taxonomy" id="5963"/>
    <lineage>
        <taxon>Eukaryota</taxon>
        <taxon>Sar</taxon>
        <taxon>Alveolata</taxon>
        <taxon>Ciliophora</taxon>
        <taxon>Postciliodesmatophora</taxon>
        <taxon>Heterotrichea</taxon>
        <taxon>Heterotrichida</taxon>
        <taxon>Stentoridae</taxon>
        <taxon>Stentor</taxon>
    </lineage>
</organism>
<dbReference type="InterPro" id="IPR002067">
    <property type="entry name" value="MCP"/>
</dbReference>
<dbReference type="InterPro" id="IPR018108">
    <property type="entry name" value="MCP_transmembrane"/>
</dbReference>
<comment type="caution">
    <text evidence="9">The sequence shown here is derived from an EMBL/GenBank/DDBJ whole genome shotgun (WGS) entry which is preliminary data.</text>
</comment>
<keyword evidence="10" id="KW-1185">Reference proteome</keyword>
<evidence type="ECO:0000313" key="10">
    <source>
        <dbReference type="Proteomes" id="UP000187209"/>
    </source>
</evidence>
<evidence type="ECO:0008006" key="11">
    <source>
        <dbReference type="Google" id="ProtNLM"/>
    </source>
</evidence>
<gene>
    <name evidence="9" type="ORF">SteCoe_20589</name>
</gene>
<name>A0A1R2BRG8_9CILI</name>
<keyword evidence="4" id="KW-0677">Repeat</keyword>
<dbReference type="Gene3D" id="1.50.40.10">
    <property type="entry name" value="Mitochondrial carrier domain"/>
    <property type="match status" value="1"/>
</dbReference>
<evidence type="ECO:0000256" key="4">
    <source>
        <dbReference type="ARBA" id="ARBA00022737"/>
    </source>
</evidence>
<dbReference type="GO" id="GO:0055085">
    <property type="term" value="P:transmembrane transport"/>
    <property type="evidence" value="ECO:0007669"/>
    <property type="project" value="InterPro"/>
</dbReference>
<evidence type="ECO:0000256" key="5">
    <source>
        <dbReference type="ARBA" id="ARBA00023136"/>
    </source>
</evidence>
<evidence type="ECO:0000256" key="2">
    <source>
        <dbReference type="ARBA" id="ARBA00022448"/>
    </source>
</evidence>
<feature type="repeat" description="Solcar" evidence="6">
    <location>
        <begin position="193"/>
        <end position="291"/>
    </location>
</feature>
<evidence type="ECO:0000256" key="8">
    <source>
        <dbReference type="SAM" id="Phobius"/>
    </source>
</evidence>
<dbReference type="PROSITE" id="PS50920">
    <property type="entry name" value="SOLCAR"/>
    <property type="match status" value="3"/>
</dbReference>
<feature type="repeat" description="Solcar" evidence="6">
    <location>
        <begin position="103"/>
        <end position="189"/>
    </location>
</feature>
<keyword evidence="3 6" id="KW-0812">Transmembrane</keyword>
<comment type="subcellular location">
    <subcellularLocation>
        <location evidence="1">Membrane</location>
        <topology evidence="1">Multi-pass membrane protein</topology>
    </subcellularLocation>
</comment>